<protein>
    <submittedName>
        <fullName evidence="2">Pyridoxamine 5'-phosphate oxidase</fullName>
    </submittedName>
</protein>
<keyword evidence="3" id="KW-1185">Reference proteome</keyword>
<dbReference type="InterPro" id="IPR011576">
    <property type="entry name" value="Pyridox_Oxase_N"/>
</dbReference>
<dbReference type="SUPFAM" id="SSF50475">
    <property type="entry name" value="FMN-binding split barrel"/>
    <property type="match status" value="1"/>
</dbReference>
<feature type="domain" description="Pyridoxamine 5'-phosphate oxidase N-terminal" evidence="1">
    <location>
        <begin position="41"/>
        <end position="166"/>
    </location>
</feature>
<sequence length="326" mass="36638">MEQLPKPSRSPWHAGEKKLHQQLGVSEQMEAFGPKIIRNYLPDQHRDFYRQLPFIIAGAVDSESRPWATLIEGPEGFVTSSDPTHLTLQVSPDQQDPAAAGLQTGDAIGLLGIELHKRRRSRVNGVITQAEDDRLEIAVEQAFGNCPQYIQQRQYSRSLEVSGDKPQRLDFAELNERTTTIIRDADTFFVASYIDHADQQRSIDVSHRGGRPGFIKVEGNHLTIPDYAGNLHFNTLGNLELNPKAGLLFVDFSTGDMLQLSGRTELIHESPLIAAFKGAERLWTLDVEAVVWRPAAVSIRWAFEDFAPTSLMTGTWTEADRRLKQR</sequence>
<organism evidence="2 3">
    <name type="scientific">Pseudomonas maioricensis</name>
    <dbReference type="NCBI Taxonomy" id="1766623"/>
    <lineage>
        <taxon>Bacteria</taxon>
        <taxon>Pseudomonadati</taxon>
        <taxon>Pseudomonadota</taxon>
        <taxon>Gammaproteobacteria</taxon>
        <taxon>Pseudomonadales</taxon>
        <taxon>Pseudomonadaceae</taxon>
        <taxon>Pseudomonas</taxon>
    </lineage>
</organism>
<evidence type="ECO:0000259" key="1">
    <source>
        <dbReference type="Pfam" id="PF01243"/>
    </source>
</evidence>
<evidence type="ECO:0000313" key="3">
    <source>
        <dbReference type="Proteomes" id="UP001320513"/>
    </source>
</evidence>
<reference evidence="2 3" key="1">
    <citation type="submission" date="2015-12" db="EMBL/GenBank/DDBJ databases">
        <title>Phylogenomics in the description of a new species in the Pseudomonas syringae group.</title>
        <authorList>
            <person name="Busquets A."/>
            <person name="Gomila M."/>
            <person name="Beiki F."/>
            <person name="Rahimian H."/>
            <person name="Mulet M."/>
            <person name="Sanchez D."/>
            <person name="Garcia-Valdes E."/>
            <person name="Lalucat J."/>
        </authorList>
    </citation>
    <scope>NUCLEOTIDE SEQUENCE [LARGE SCALE GENOMIC DNA]</scope>
    <source>
        <strain evidence="2 3">S25</strain>
    </source>
</reference>
<dbReference type="PANTHER" id="PTHR42815">
    <property type="entry name" value="FAD-BINDING, PUTATIVE (AFU_ORTHOLOGUE AFUA_6G07600)-RELATED"/>
    <property type="match status" value="1"/>
</dbReference>
<dbReference type="PANTHER" id="PTHR42815:SF2">
    <property type="entry name" value="FAD-BINDING, PUTATIVE (AFU_ORTHOLOGUE AFUA_6G07600)-RELATED"/>
    <property type="match status" value="1"/>
</dbReference>
<dbReference type="Pfam" id="PF01243">
    <property type="entry name" value="PNPOx_N"/>
    <property type="match status" value="1"/>
</dbReference>
<proteinExistence type="predicted"/>
<dbReference type="EMBL" id="LOHG01000010">
    <property type="protein sequence ID" value="MCI8211192.1"/>
    <property type="molecule type" value="Genomic_DNA"/>
</dbReference>
<comment type="caution">
    <text evidence="2">The sequence shown here is derived from an EMBL/GenBank/DDBJ whole genome shotgun (WGS) entry which is preliminary data.</text>
</comment>
<gene>
    <name evidence="2" type="ORF">AUC61_16825</name>
</gene>
<dbReference type="InterPro" id="IPR012349">
    <property type="entry name" value="Split_barrel_FMN-bd"/>
</dbReference>
<accession>A0ABS9ZLQ9</accession>
<dbReference type="Proteomes" id="UP001320513">
    <property type="component" value="Unassembled WGS sequence"/>
</dbReference>
<dbReference type="Gene3D" id="2.30.110.10">
    <property type="entry name" value="Electron Transport, Fmn-binding Protein, Chain A"/>
    <property type="match status" value="1"/>
</dbReference>
<evidence type="ECO:0000313" key="2">
    <source>
        <dbReference type="EMBL" id="MCI8211192.1"/>
    </source>
</evidence>
<name>A0ABS9ZLQ9_9PSED</name>